<dbReference type="PANTHER" id="PTHR21456:SF1">
    <property type="entry name" value="C2 NT-TYPE DOMAIN-CONTAINING PROTEIN"/>
    <property type="match status" value="1"/>
</dbReference>
<evidence type="ECO:0000313" key="3">
    <source>
        <dbReference type="EMBL" id="WEW55309.1"/>
    </source>
</evidence>
<dbReference type="PROSITE" id="PS51840">
    <property type="entry name" value="C2_NT"/>
    <property type="match status" value="1"/>
</dbReference>
<evidence type="ECO:0000256" key="1">
    <source>
        <dbReference type="SAM" id="MobiDB-lite"/>
    </source>
</evidence>
<name>A0AAF0DC00_9EURO</name>
<dbReference type="PANTHER" id="PTHR21456">
    <property type="entry name" value="FAMILY WITH SEQUENCE SIMILARITY 102"/>
    <property type="match status" value="1"/>
</dbReference>
<organism evidence="3 4">
    <name type="scientific">Emydomyces testavorans</name>
    <dbReference type="NCBI Taxonomy" id="2070801"/>
    <lineage>
        <taxon>Eukaryota</taxon>
        <taxon>Fungi</taxon>
        <taxon>Dikarya</taxon>
        <taxon>Ascomycota</taxon>
        <taxon>Pezizomycotina</taxon>
        <taxon>Eurotiomycetes</taxon>
        <taxon>Eurotiomycetidae</taxon>
        <taxon>Onygenales</taxon>
        <taxon>Nannizziopsiaceae</taxon>
        <taxon>Emydomyces</taxon>
    </lineage>
</organism>
<feature type="compositionally biased region" description="Polar residues" evidence="1">
    <location>
        <begin position="281"/>
        <end position="292"/>
    </location>
</feature>
<feature type="domain" description="C2 NT-type" evidence="2">
    <location>
        <begin position="18"/>
        <end position="162"/>
    </location>
</feature>
<dbReference type="Proteomes" id="UP001219355">
    <property type="component" value="Chromosome 1"/>
</dbReference>
<protein>
    <recommendedName>
        <fullName evidence="2">C2 NT-type domain-containing protein</fullName>
    </recommendedName>
</protein>
<evidence type="ECO:0000313" key="4">
    <source>
        <dbReference type="Proteomes" id="UP001219355"/>
    </source>
</evidence>
<dbReference type="InterPro" id="IPR039931">
    <property type="entry name" value="EEIG1/2-like"/>
</dbReference>
<evidence type="ECO:0000259" key="2">
    <source>
        <dbReference type="PROSITE" id="PS51840"/>
    </source>
</evidence>
<reference evidence="3" key="1">
    <citation type="submission" date="2023-03" db="EMBL/GenBank/DDBJ databases">
        <title>Emydomyces testavorans Genome Sequence.</title>
        <authorList>
            <person name="Hoyer L."/>
        </authorList>
    </citation>
    <scope>NUCLEOTIDE SEQUENCE</scope>
    <source>
        <strain evidence="3">16-2883</strain>
    </source>
</reference>
<keyword evidence="4" id="KW-1185">Reference proteome</keyword>
<dbReference type="Pfam" id="PF10358">
    <property type="entry name" value="NT-C2"/>
    <property type="match status" value="1"/>
</dbReference>
<dbReference type="InterPro" id="IPR019448">
    <property type="entry name" value="NT-C2"/>
</dbReference>
<accession>A0AAF0DC00</accession>
<dbReference type="EMBL" id="CP120627">
    <property type="protein sequence ID" value="WEW55309.1"/>
    <property type="molecule type" value="Genomic_DNA"/>
</dbReference>
<gene>
    <name evidence="3" type="ORF">PRK78_000738</name>
</gene>
<sequence length="345" mass="38730">MDSWGFVGFAASELTNAISVPKGRRPKFTLTLRIIDIINVPLTVGTAYVKWQLPSSASAENSGETSKVQLQVHRASWGYEKHLTVRLMVDRNQMLQDCMIHFGIFQEFSPNSRSDKSLLGNIDLNLAEYVDEGDTEEGVVRRYLMQNSKINATVKVGIMMHQFEGDSNFIAPPLRPATVFSGIAGFMTAAKGDSDDPGRVPSFHHRSQQFTELQDLYFRNLAASWACRAGELPPDQLIEDIFAGGDGWASGRPSLKLDDDDEDTGSLSDTDSRRTGRNRSPAHSTRSGNSLGSHLRNRSKHLDFSFNSDIGGKDQKRTEKRRKNREVDEFEVREDLRSWEISWAK</sequence>
<dbReference type="AlphaFoldDB" id="A0AAF0DC00"/>
<feature type="region of interest" description="Disordered" evidence="1">
    <location>
        <begin position="252"/>
        <end position="329"/>
    </location>
</feature>
<proteinExistence type="predicted"/>